<name>A0A2C9UK96_MANES</name>
<proteinExistence type="predicted"/>
<protein>
    <submittedName>
        <fullName evidence="1">Uncharacterized protein</fullName>
    </submittedName>
</protein>
<organism evidence="1">
    <name type="scientific">Manihot esculenta</name>
    <name type="common">Cassava</name>
    <name type="synonym">Jatropha manihot</name>
    <dbReference type="NCBI Taxonomy" id="3983"/>
    <lineage>
        <taxon>Eukaryota</taxon>
        <taxon>Viridiplantae</taxon>
        <taxon>Streptophyta</taxon>
        <taxon>Embryophyta</taxon>
        <taxon>Tracheophyta</taxon>
        <taxon>Spermatophyta</taxon>
        <taxon>Magnoliopsida</taxon>
        <taxon>eudicotyledons</taxon>
        <taxon>Gunneridae</taxon>
        <taxon>Pentapetalae</taxon>
        <taxon>rosids</taxon>
        <taxon>fabids</taxon>
        <taxon>Malpighiales</taxon>
        <taxon>Euphorbiaceae</taxon>
        <taxon>Crotonoideae</taxon>
        <taxon>Manihoteae</taxon>
        <taxon>Manihot</taxon>
    </lineage>
</organism>
<dbReference type="AlphaFoldDB" id="A0A2C9UK96"/>
<reference evidence="1" key="1">
    <citation type="submission" date="2016-02" db="EMBL/GenBank/DDBJ databases">
        <title>WGS assembly of Manihot esculenta.</title>
        <authorList>
            <person name="Bredeson J.V."/>
            <person name="Prochnik S.E."/>
            <person name="Lyons J.B."/>
            <person name="Schmutz J."/>
            <person name="Grimwood J."/>
            <person name="Vrebalov J."/>
            <person name="Bart R.S."/>
            <person name="Amuge T."/>
            <person name="Ferguson M.E."/>
            <person name="Green R."/>
            <person name="Putnam N."/>
            <person name="Stites J."/>
            <person name="Rounsley S."/>
            <person name="Rokhsar D.S."/>
        </authorList>
    </citation>
    <scope>NUCLEOTIDE SEQUENCE [LARGE SCALE GENOMIC DNA]</scope>
    <source>
        <tissue evidence="1">Leaf</tissue>
    </source>
</reference>
<gene>
    <name evidence="1" type="ORF">MANES_14G108100</name>
</gene>
<accession>A0A2C9UK96</accession>
<evidence type="ECO:0000313" key="1">
    <source>
        <dbReference type="EMBL" id="OAY31384.1"/>
    </source>
</evidence>
<dbReference type="EMBL" id="CM004400">
    <property type="protein sequence ID" value="OAY31384.1"/>
    <property type="molecule type" value="Genomic_DNA"/>
</dbReference>
<sequence>MESGILMPCPNKDLSVLHRYRPNHGPQLSEALTLYSGHSSDT</sequence>